<keyword evidence="1" id="KW-0732">Signal</keyword>
<dbReference type="Proteomes" id="UP001163328">
    <property type="component" value="Chromosome"/>
</dbReference>
<feature type="signal peptide" evidence="1">
    <location>
        <begin position="1"/>
        <end position="23"/>
    </location>
</feature>
<dbReference type="InterPro" id="IPR025665">
    <property type="entry name" value="Beta-barrel_OMP_2"/>
</dbReference>
<feature type="domain" description="Outer membrane protein beta-barrel" evidence="2">
    <location>
        <begin position="22"/>
        <end position="235"/>
    </location>
</feature>
<keyword evidence="4" id="KW-1185">Reference proteome</keyword>
<dbReference type="Pfam" id="PF13568">
    <property type="entry name" value="OMP_b-brl_2"/>
    <property type="match status" value="1"/>
</dbReference>
<feature type="chain" id="PRO_5047233953" evidence="1">
    <location>
        <begin position="24"/>
        <end position="265"/>
    </location>
</feature>
<sequence length="265" mass="30100">MKNKYIVLFSFFALLGFAPQIFAQTTEEEPQKTKNFFNTNTEYRVKAQFSIGGASPLGLPAQIRKVESYNPTLQLGLGLDATKWFTDSQKLGLRIGLAFEGRGMKTNARVKNYYTQIEDDTGAQTKGYFTGRVVTEMNNSYITFPVSLVWNATPKWNFYAGMYFSGLIDRNFKGHIYDGNFREGTPVGELTVFEGTARGIYDFSDDLARFQFGNQLGAEFEVNKSLRIFADVTMANNQVFKHDFEAISFKMYNIYGNIGFAYVFL</sequence>
<evidence type="ECO:0000313" key="3">
    <source>
        <dbReference type="EMBL" id="UYW02496.1"/>
    </source>
</evidence>
<protein>
    <submittedName>
        <fullName evidence="3">PorT family protein</fullName>
    </submittedName>
</protein>
<evidence type="ECO:0000259" key="2">
    <source>
        <dbReference type="Pfam" id="PF13568"/>
    </source>
</evidence>
<dbReference type="RefSeq" id="WP_264435061.1">
    <property type="nucleotide sequence ID" value="NZ_CP081495.1"/>
</dbReference>
<evidence type="ECO:0000313" key="4">
    <source>
        <dbReference type="Proteomes" id="UP001163328"/>
    </source>
</evidence>
<organism evidence="3 4">
    <name type="scientific">Flavobacterium agricola</name>
    <dbReference type="NCBI Taxonomy" id="2870839"/>
    <lineage>
        <taxon>Bacteria</taxon>
        <taxon>Pseudomonadati</taxon>
        <taxon>Bacteroidota</taxon>
        <taxon>Flavobacteriia</taxon>
        <taxon>Flavobacteriales</taxon>
        <taxon>Flavobacteriaceae</taxon>
        <taxon>Flavobacterium</taxon>
    </lineage>
</organism>
<name>A0ABY6M4V8_9FLAO</name>
<dbReference type="EMBL" id="CP081495">
    <property type="protein sequence ID" value="UYW02496.1"/>
    <property type="molecule type" value="Genomic_DNA"/>
</dbReference>
<gene>
    <name evidence="3" type="ORF">K5I29_06345</name>
</gene>
<accession>A0ABY6M4V8</accession>
<proteinExistence type="predicted"/>
<evidence type="ECO:0000256" key="1">
    <source>
        <dbReference type="SAM" id="SignalP"/>
    </source>
</evidence>
<reference evidence="3" key="1">
    <citation type="submission" date="2021-08" db="EMBL/GenBank/DDBJ databases">
        <title>Flavobacterium sp. strain CC-SYL302.</title>
        <authorList>
            <person name="Lin S.-Y."/>
            <person name="Lee T.-H."/>
            <person name="Young C.-C."/>
        </authorList>
    </citation>
    <scope>NUCLEOTIDE SEQUENCE</scope>
    <source>
        <strain evidence="3">CC-SYL302</strain>
    </source>
</reference>